<organism evidence="7 8">
    <name type="scientific">Methyloceanibacter marginalis</name>
    <dbReference type="NCBI Taxonomy" id="1774971"/>
    <lineage>
        <taxon>Bacteria</taxon>
        <taxon>Pseudomonadati</taxon>
        <taxon>Pseudomonadota</taxon>
        <taxon>Alphaproteobacteria</taxon>
        <taxon>Hyphomicrobiales</taxon>
        <taxon>Hyphomicrobiaceae</taxon>
        <taxon>Methyloceanibacter</taxon>
    </lineage>
</organism>
<dbReference type="InterPro" id="IPR036651">
    <property type="entry name" value="Gln_synt_N_sf"/>
</dbReference>
<evidence type="ECO:0000256" key="1">
    <source>
        <dbReference type="ARBA" id="ARBA00001946"/>
    </source>
</evidence>
<dbReference type="PANTHER" id="PTHR43785:SF14">
    <property type="entry name" value="GLUTAMINE SYNTHETASE"/>
    <property type="match status" value="1"/>
</dbReference>
<dbReference type="OrthoDB" id="9807095at2"/>
<reference evidence="7 8" key="1">
    <citation type="journal article" date="2016" name="Environ. Microbiol.">
        <title>New Methyloceanibacter diversity from North Sea sediments includes methanotroph containing solely the soluble methane monooxygenase.</title>
        <authorList>
            <person name="Vekeman B."/>
            <person name="Kerckhof F.M."/>
            <person name="Cremers G."/>
            <person name="de Vos P."/>
            <person name="Vandamme P."/>
            <person name="Boon N."/>
            <person name="Op den Camp H.J."/>
            <person name="Heylen K."/>
        </authorList>
    </citation>
    <scope>NUCLEOTIDE SEQUENCE [LARGE SCALE GENOMIC DNA]</scope>
    <source>
        <strain evidence="7 8">R-67177</strain>
    </source>
</reference>
<comment type="caution">
    <text evidence="7">The sequence shown here is derived from an EMBL/GenBank/DDBJ whole genome shotgun (WGS) entry which is preliminary data.</text>
</comment>
<feature type="domain" description="GS catalytic" evidence="6">
    <location>
        <begin position="96"/>
        <end position="460"/>
    </location>
</feature>
<keyword evidence="2" id="KW-0436">Ligase</keyword>
<evidence type="ECO:0000256" key="2">
    <source>
        <dbReference type="ARBA" id="ARBA00022598"/>
    </source>
</evidence>
<accession>A0A1E3WE57</accession>
<dbReference type="NCBIfam" id="TIGR03105">
    <property type="entry name" value="gln_synth_III"/>
    <property type="match status" value="1"/>
</dbReference>
<gene>
    <name evidence="7" type="ORF">AUC71_06120</name>
</gene>
<evidence type="ECO:0000256" key="4">
    <source>
        <dbReference type="PROSITE-ProRule" id="PRU01331"/>
    </source>
</evidence>
<dbReference type="InterPro" id="IPR027303">
    <property type="entry name" value="Gln_synth_gly_rich_site"/>
</dbReference>
<keyword evidence="8" id="KW-1185">Reference proteome</keyword>
<proteinExistence type="inferred from homology"/>
<dbReference type="PANTHER" id="PTHR43785">
    <property type="entry name" value="GAMMA-GLUTAMYLPUTRESCINE SYNTHETASE"/>
    <property type="match status" value="1"/>
</dbReference>
<dbReference type="SMART" id="SM01230">
    <property type="entry name" value="Gln-synt_C"/>
    <property type="match status" value="1"/>
</dbReference>
<name>A0A1E3WE57_9HYPH</name>
<evidence type="ECO:0000313" key="8">
    <source>
        <dbReference type="Proteomes" id="UP000095042"/>
    </source>
</evidence>
<dbReference type="AlphaFoldDB" id="A0A1E3WE57"/>
<dbReference type="PROSITE" id="PS51987">
    <property type="entry name" value="GS_CATALYTIC"/>
    <property type="match status" value="1"/>
</dbReference>
<comment type="cofactor">
    <cofactor evidence="1">
        <name>Mg(2+)</name>
        <dbReference type="ChEBI" id="CHEBI:18420"/>
    </cofactor>
</comment>
<dbReference type="InterPro" id="IPR008146">
    <property type="entry name" value="Gln_synth_cat_dom"/>
</dbReference>
<dbReference type="Gene3D" id="3.10.20.70">
    <property type="entry name" value="Glutamine synthetase, N-terminal domain"/>
    <property type="match status" value="1"/>
</dbReference>
<keyword evidence="3" id="KW-0460">Magnesium</keyword>
<protein>
    <recommendedName>
        <fullName evidence="6">GS catalytic domain-containing protein</fullName>
    </recommendedName>
</protein>
<evidence type="ECO:0000256" key="5">
    <source>
        <dbReference type="RuleBase" id="RU000384"/>
    </source>
</evidence>
<dbReference type="SUPFAM" id="SSF54368">
    <property type="entry name" value="Glutamine synthetase, N-terminal domain"/>
    <property type="match status" value="1"/>
</dbReference>
<evidence type="ECO:0000259" key="6">
    <source>
        <dbReference type="PROSITE" id="PS51987"/>
    </source>
</evidence>
<evidence type="ECO:0000313" key="7">
    <source>
        <dbReference type="EMBL" id="ODS04071.1"/>
    </source>
</evidence>
<dbReference type="InterPro" id="IPR017536">
    <property type="entry name" value="Glutamine_synthetase_typeIII"/>
</dbReference>
<sequence length="460" mass="51463">MNTLIEKGVEYVMPFYVDVHGIPKTKTVPIDHFDRMMRGSELFTGAALDGLGQGPHDDELAVLPDPDRVMQLPWRPNVAIVPGQLMYHEQAYEMCSRSALAKQIDRAAKLGLKLNLGIECETYIVRLDPSAPNGIAPNDPRDNISKAAYDVSLTLINMEFLNDVVSSMNQLGWKVHSFDHEDANGQFEFDFTYADAMTMADRFVVWRLMMKELARKYGWEATMMAKPYADRTGSGAHFNMSLADAKTGENISGDASDTRGCGLSKRAYQFLGGLKKHAAAIVAVSCPTVNSYKRLIKTGSMTGYTWAPIFISYGGNNRTHMFRVPMLRPHIEGQQNSAAHENLSSARWECRAVDPCTNPYLAAAMFLAAGLDGIEQDLDPGDPQLLNMYELSDQELASRGISQLPQTLLDAITAFEKDDLGRRVMGDALFKSYIDLKKAEWWSYHQSISQWEVDHYLTKF</sequence>
<dbReference type="GO" id="GO:0004356">
    <property type="term" value="F:glutamine synthetase activity"/>
    <property type="evidence" value="ECO:0007669"/>
    <property type="project" value="InterPro"/>
</dbReference>
<comment type="similarity">
    <text evidence="4 5">Belongs to the glutamine synthetase family.</text>
</comment>
<dbReference type="Proteomes" id="UP000095042">
    <property type="component" value="Unassembled WGS sequence"/>
</dbReference>
<dbReference type="Pfam" id="PF00120">
    <property type="entry name" value="Gln-synt_C"/>
    <property type="match status" value="1"/>
</dbReference>
<dbReference type="EMBL" id="LPWD01000021">
    <property type="protein sequence ID" value="ODS04071.1"/>
    <property type="molecule type" value="Genomic_DNA"/>
</dbReference>
<dbReference type="Gene3D" id="3.30.590.10">
    <property type="entry name" value="Glutamine synthetase/guanido kinase, catalytic domain"/>
    <property type="match status" value="1"/>
</dbReference>
<dbReference type="SUPFAM" id="SSF55931">
    <property type="entry name" value="Glutamine synthetase/guanido kinase"/>
    <property type="match status" value="1"/>
</dbReference>
<dbReference type="InterPro" id="IPR014746">
    <property type="entry name" value="Gln_synth/guanido_kin_cat_dom"/>
</dbReference>
<dbReference type="GO" id="GO:0006542">
    <property type="term" value="P:glutamine biosynthetic process"/>
    <property type="evidence" value="ECO:0007669"/>
    <property type="project" value="InterPro"/>
</dbReference>
<evidence type="ECO:0000256" key="3">
    <source>
        <dbReference type="ARBA" id="ARBA00022842"/>
    </source>
</evidence>
<dbReference type="PROSITE" id="PS00181">
    <property type="entry name" value="GLNA_ATP"/>
    <property type="match status" value="1"/>
</dbReference>